<keyword evidence="10 13" id="KW-0472">Membrane</keyword>
<keyword evidence="15" id="KW-1185">Reference proteome</keyword>
<evidence type="ECO:0000313" key="14">
    <source>
        <dbReference type="EMBL" id="KAF9665487.1"/>
    </source>
</evidence>
<dbReference type="PANTHER" id="PTHR11035">
    <property type="entry name" value="VERY-LONG-CHAIN (3R)-3-HYDROXYACYL-COA DEHYDRATASE"/>
    <property type="match status" value="1"/>
</dbReference>
<keyword evidence="13" id="KW-0256">Endoplasmic reticulum</keyword>
<dbReference type="EMBL" id="JADGMS010000016">
    <property type="protein sequence ID" value="KAF9665487.1"/>
    <property type="molecule type" value="Genomic_DNA"/>
</dbReference>
<feature type="transmembrane region" description="Helical" evidence="13">
    <location>
        <begin position="15"/>
        <end position="33"/>
    </location>
</feature>
<feature type="transmembrane region" description="Helical" evidence="13">
    <location>
        <begin position="310"/>
        <end position="330"/>
    </location>
</feature>
<keyword evidence="9 13" id="KW-0443">Lipid metabolism</keyword>
<evidence type="ECO:0000256" key="2">
    <source>
        <dbReference type="ARBA" id="ARBA00005194"/>
    </source>
</evidence>
<keyword evidence="12 13" id="KW-0456">Lyase</keyword>
<dbReference type="GO" id="GO:0030148">
    <property type="term" value="P:sphingolipid biosynthetic process"/>
    <property type="evidence" value="ECO:0007669"/>
    <property type="project" value="TreeGrafter"/>
</dbReference>
<dbReference type="PANTHER" id="PTHR11035:SF35">
    <property type="entry name" value="VERY-LONG-CHAIN (3R)-3-HYDROXYACYL-COA DEHYDRATASE"/>
    <property type="match status" value="1"/>
</dbReference>
<evidence type="ECO:0000256" key="11">
    <source>
        <dbReference type="ARBA" id="ARBA00023160"/>
    </source>
</evidence>
<dbReference type="GO" id="GO:0005789">
    <property type="term" value="C:endoplasmic reticulum membrane"/>
    <property type="evidence" value="ECO:0007669"/>
    <property type="project" value="UniProtKB-SubCell"/>
</dbReference>
<proteinExistence type="inferred from homology"/>
<dbReference type="OrthoDB" id="46988at2759"/>
<keyword evidence="6 13" id="KW-0812">Transmembrane</keyword>
<dbReference type="AlphaFoldDB" id="A0A835J9F6"/>
<reference evidence="14 15" key="1">
    <citation type="submission" date="2020-10" db="EMBL/GenBank/DDBJ databases">
        <title>Plant Genome Project.</title>
        <authorList>
            <person name="Zhang R.-G."/>
        </authorList>
    </citation>
    <scope>NUCLEOTIDE SEQUENCE [LARGE SCALE GENOMIC DNA]</scope>
    <source>
        <strain evidence="14">FAFU-HL-1</strain>
        <tissue evidence="14">Leaf</tissue>
    </source>
</reference>
<evidence type="ECO:0000256" key="9">
    <source>
        <dbReference type="ARBA" id="ARBA00023098"/>
    </source>
</evidence>
<keyword evidence="7 13" id="KW-0276">Fatty acid metabolism</keyword>
<gene>
    <name evidence="14" type="ORF">SADUNF_Sadunf16G0127800</name>
</gene>
<organism evidence="14 15">
    <name type="scientific">Salix dunnii</name>
    <dbReference type="NCBI Taxonomy" id="1413687"/>
    <lineage>
        <taxon>Eukaryota</taxon>
        <taxon>Viridiplantae</taxon>
        <taxon>Streptophyta</taxon>
        <taxon>Embryophyta</taxon>
        <taxon>Tracheophyta</taxon>
        <taxon>Spermatophyta</taxon>
        <taxon>Magnoliopsida</taxon>
        <taxon>eudicotyledons</taxon>
        <taxon>Gunneridae</taxon>
        <taxon>Pentapetalae</taxon>
        <taxon>rosids</taxon>
        <taxon>fabids</taxon>
        <taxon>Malpighiales</taxon>
        <taxon>Salicaceae</taxon>
        <taxon>Saliceae</taxon>
        <taxon>Salix</taxon>
    </lineage>
</organism>
<evidence type="ECO:0000256" key="7">
    <source>
        <dbReference type="ARBA" id="ARBA00022832"/>
    </source>
</evidence>
<evidence type="ECO:0000256" key="1">
    <source>
        <dbReference type="ARBA" id="ARBA00004141"/>
    </source>
</evidence>
<comment type="similarity">
    <text evidence="3 13">Belongs to the very long-chain fatty acids dehydratase HACD family.</text>
</comment>
<comment type="function">
    <text evidence="13">Catalyzes the third of the four reactions of the long-chain fatty acids elongation cycle. This endoplasmic reticulum-bound enzymatic process, allows the addition of two carbons to the chain of long- and very long-chain fatty acids/VLCFAs per cycle. This enzyme catalyzes the dehydration of the 3-hydroxyacyl-CoA intermediate into trans-2,3-enoyl-CoA, within each cycle of fatty acid elongation. Thereby, it participates to the production of VLCFAs of different chain lengths that are involved in multiple biological processes as precursors of membrane lipids and lipid mediators.</text>
</comment>
<evidence type="ECO:0000256" key="13">
    <source>
        <dbReference type="RuleBase" id="RU363109"/>
    </source>
</evidence>
<dbReference type="GO" id="GO:0030497">
    <property type="term" value="P:fatty acid elongation"/>
    <property type="evidence" value="ECO:0007669"/>
    <property type="project" value="TreeGrafter"/>
</dbReference>
<evidence type="ECO:0000256" key="3">
    <source>
        <dbReference type="ARBA" id="ARBA00007811"/>
    </source>
</evidence>
<evidence type="ECO:0000256" key="5">
    <source>
        <dbReference type="ARBA" id="ARBA00022516"/>
    </source>
</evidence>
<comment type="pathway">
    <text evidence="2 13">Lipid metabolism; fatty acid biosynthesis.</text>
</comment>
<dbReference type="Proteomes" id="UP000657918">
    <property type="component" value="Chromosome 16"/>
</dbReference>
<comment type="catalytic activity">
    <reaction evidence="13">
        <text>a very-long-chain (3R)-3-hydroxyacyl-CoA = a very-long-chain (2E)-enoyl-CoA + H2O</text>
        <dbReference type="Rhea" id="RHEA:45812"/>
        <dbReference type="ChEBI" id="CHEBI:15377"/>
        <dbReference type="ChEBI" id="CHEBI:83728"/>
        <dbReference type="ChEBI" id="CHEBI:85440"/>
        <dbReference type="EC" id="4.2.1.134"/>
    </reaction>
</comment>
<dbReference type="UniPathway" id="UPA00094"/>
<feature type="transmembrane region" description="Helical" evidence="13">
    <location>
        <begin position="98"/>
        <end position="117"/>
    </location>
</feature>
<dbReference type="EC" id="4.2.1.134" evidence="4 13"/>
<evidence type="ECO:0000256" key="12">
    <source>
        <dbReference type="ARBA" id="ARBA00023239"/>
    </source>
</evidence>
<name>A0A835J9F6_9ROSI</name>
<comment type="caution">
    <text evidence="14">The sequence shown here is derived from an EMBL/GenBank/DDBJ whole genome shotgun (WGS) entry which is preliminary data.</text>
</comment>
<keyword evidence="11 13" id="KW-0275">Fatty acid biosynthesis</keyword>
<dbReference type="GO" id="GO:0042761">
    <property type="term" value="P:very long-chain fatty acid biosynthetic process"/>
    <property type="evidence" value="ECO:0007669"/>
    <property type="project" value="TreeGrafter"/>
</dbReference>
<keyword evidence="5 13" id="KW-0444">Lipid biosynthesis</keyword>
<evidence type="ECO:0000313" key="15">
    <source>
        <dbReference type="Proteomes" id="UP000657918"/>
    </source>
</evidence>
<evidence type="ECO:0000256" key="10">
    <source>
        <dbReference type="ARBA" id="ARBA00023136"/>
    </source>
</evidence>
<sequence length="347" mass="39894">MAAFFKLYLFAYNSLQAFGWAVSLFAILINFFSTHSFDGAYASAGDLICLLQTVSFLEVIHGALGIVPSGVVFPFMQWGGRTHFVLAIVRQLVEVQELPSVFITFVAWSIAEIIVIFSMEPEIQDLNLAFGENQKMICLQSWVQVIRYSHYALNCIGSCPSLITYLRYTAFTVLYPIGLAPGESECMILSCLYCNDLLATSSAVFEAFYLARLSFIIHHDAVWTMYQALPFVKKKNLYANLFAAFPFSYYNFLRMAVLPSWQNIIRRNVEWISVMGLYWKMLCDKSYLDFSHLVTNINAHDKPNLSFQPVVNAVLICYPFLWLNLYRHLLKQRRSKLGRRQETKKKK</sequence>
<protein>
    <recommendedName>
        <fullName evidence="4 13">Very-long-chain (3R)-3-hydroxyacyl-CoA dehydratase</fullName>
        <ecNumber evidence="4 13">4.2.1.134</ecNumber>
    </recommendedName>
</protein>
<keyword evidence="8 13" id="KW-1133">Transmembrane helix</keyword>
<accession>A0A835J9F6</accession>
<evidence type="ECO:0000256" key="4">
    <source>
        <dbReference type="ARBA" id="ARBA00013122"/>
    </source>
</evidence>
<dbReference type="InterPro" id="IPR007482">
    <property type="entry name" value="Tyr_Pase-like_PTPLA"/>
</dbReference>
<comment type="subcellular location">
    <subcellularLocation>
        <location evidence="13">Endoplasmic reticulum membrane</location>
        <topology evidence="13">Multi-pass membrane protein</topology>
    </subcellularLocation>
    <subcellularLocation>
        <location evidence="1">Membrane</location>
        <topology evidence="1">Multi-pass membrane protein</topology>
    </subcellularLocation>
</comment>
<evidence type="ECO:0000256" key="8">
    <source>
        <dbReference type="ARBA" id="ARBA00022989"/>
    </source>
</evidence>
<feature type="transmembrane region" description="Helical" evidence="13">
    <location>
        <begin position="237"/>
        <end position="253"/>
    </location>
</feature>
<dbReference type="GO" id="GO:0102158">
    <property type="term" value="F:very-long-chain (3R)-3-hydroxyacyl-CoA dehydratase activity"/>
    <property type="evidence" value="ECO:0007669"/>
    <property type="project" value="UniProtKB-EC"/>
</dbReference>
<evidence type="ECO:0000256" key="6">
    <source>
        <dbReference type="ARBA" id="ARBA00022692"/>
    </source>
</evidence>
<dbReference type="Pfam" id="PF04387">
    <property type="entry name" value="PTPLA"/>
    <property type="match status" value="2"/>
</dbReference>
<feature type="transmembrane region" description="Helical" evidence="13">
    <location>
        <begin position="54"/>
        <end position="78"/>
    </location>
</feature>